<dbReference type="SUPFAM" id="SSF51569">
    <property type="entry name" value="Aldolase"/>
    <property type="match status" value="1"/>
</dbReference>
<evidence type="ECO:0000256" key="3">
    <source>
        <dbReference type="PIRSR" id="PIRSR001365-2"/>
    </source>
</evidence>
<dbReference type="CDD" id="cd00408">
    <property type="entry name" value="DHDPS-like"/>
    <property type="match status" value="1"/>
</dbReference>
<dbReference type="Pfam" id="PF00701">
    <property type="entry name" value="DHDPS"/>
    <property type="match status" value="1"/>
</dbReference>
<organism evidence="4">
    <name type="scientific">Caldiarchaeum subterraneum</name>
    <dbReference type="NCBI Taxonomy" id="311458"/>
    <lineage>
        <taxon>Archaea</taxon>
        <taxon>Nitrososphaerota</taxon>
        <taxon>Candidatus Caldarchaeales</taxon>
        <taxon>Candidatus Caldarchaeaceae</taxon>
        <taxon>Candidatus Caldarchaeum</taxon>
    </lineage>
</organism>
<evidence type="ECO:0000313" key="4">
    <source>
        <dbReference type="EMBL" id="HHK68345.1"/>
    </source>
</evidence>
<accession>A0A7C5L7A9</accession>
<dbReference type="InterPro" id="IPR002220">
    <property type="entry name" value="DapA-like"/>
</dbReference>
<feature type="binding site" evidence="3">
    <location>
        <position position="203"/>
    </location>
    <ligand>
        <name>pyruvate</name>
        <dbReference type="ChEBI" id="CHEBI:15361"/>
    </ligand>
</feature>
<evidence type="ECO:0000256" key="2">
    <source>
        <dbReference type="PIRSR" id="PIRSR001365-1"/>
    </source>
</evidence>
<feature type="binding site" evidence="3">
    <location>
        <position position="44"/>
    </location>
    <ligand>
        <name>pyruvate</name>
        <dbReference type="ChEBI" id="CHEBI:15361"/>
    </ligand>
</feature>
<dbReference type="GO" id="GO:0008840">
    <property type="term" value="F:4-hydroxy-tetrahydrodipicolinate synthase activity"/>
    <property type="evidence" value="ECO:0007669"/>
    <property type="project" value="TreeGrafter"/>
</dbReference>
<protein>
    <submittedName>
        <fullName evidence="4">Dihydrodipicolinate synthase family protein</fullName>
    </submittedName>
</protein>
<name>A0A7C5L7A9_CALS0</name>
<dbReference type="Gene3D" id="3.20.20.70">
    <property type="entry name" value="Aldolase class I"/>
    <property type="match status" value="1"/>
</dbReference>
<comment type="caution">
    <text evidence="4">The sequence shown here is derived from an EMBL/GenBank/DDBJ whole genome shotgun (WGS) entry which is preliminary data.</text>
</comment>
<dbReference type="PANTHER" id="PTHR12128">
    <property type="entry name" value="DIHYDRODIPICOLINATE SYNTHASE"/>
    <property type="match status" value="1"/>
</dbReference>
<gene>
    <name evidence="4" type="ORF">ENM11_04225</name>
</gene>
<keyword evidence="1" id="KW-0456">Lyase</keyword>
<dbReference type="EMBL" id="DRWN01000029">
    <property type="protein sequence ID" value="HHK68345.1"/>
    <property type="molecule type" value="Genomic_DNA"/>
</dbReference>
<dbReference type="AlphaFoldDB" id="A0A7C5L7A9"/>
<dbReference type="SMART" id="SM01130">
    <property type="entry name" value="DHDPS"/>
    <property type="match status" value="1"/>
</dbReference>
<reference evidence="4" key="1">
    <citation type="journal article" date="2020" name="mSystems">
        <title>Genome- and Community-Level Interaction Insights into Carbon Utilization and Element Cycling Functions of Hydrothermarchaeota in Hydrothermal Sediment.</title>
        <authorList>
            <person name="Zhou Z."/>
            <person name="Liu Y."/>
            <person name="Xu W."/>
            <person name="Pan J."/>
            <person name="Luo Z.H."/>
            <person name="Li M."/>
        </authorList>
    </citation>
    <scope>NUCLEOTIDE SEQUENCE [LARGE SCALE GENOMIC DNA]</scope>
    <source>
        <strain evidence="4">SpSt-1056</strain>
    </source>
</reference>
<dbReference type="PANTHER" id="PTHR12128:SF66">
    <property type="entry name" value="4-HYDROXY-2-OXOGLUTARATE ALDOLASE, MITOCHONDRIAL"/>
    <property type="match status" value="1"/>
</dbReference>
<dbReference type="InterPro" id="IPR013785">
    <property type="entry name" value="Aldolase_TIM"/>
</dbReference>
<feature type="active site" description="Schiff-base intermediate with substrate" evidence="2">
    <location>
        <position position="161"/>
    </location>
</feature>
<dbReference type="GO" id="GO:0008675">
    <property type="term" value="F:2-dehydro-3-deoxy-phosphogluconate aldolase activity"/>
    <property type="evidence" value="ECO:0007669"/>
    <property type="project" value="UniProtKB-ARBA"/>
</dbReference>
<proteinExistence type="predicted"/>
<dbReference type="PIRSF" id="PIRSF001365">
    <property type="entry name" value="DHDPS"/>
    <property type="match status" value="1"/>
</dbReference>
<sequence>MLDKFSGIVSASLTPSHDIEAKASMLVDFHLKHGVNGFFVLGTTGESVKVKPELRKKIAEAFVNAVGSNGLVIVHTGASDMETVIDLTRHASKIGAHAVAAVFPFYYRYDLESLVRFYRKVVEESSVPVLAYNNPSVQGYMVPPQAVELLLEKVEGIAGIKDSSGYPELLLSLSRTFSDRMFIGSGCDELILYSLTIGIKAQISAIASIFPDLTSALRKAYQSGNMNEAKAIQHKLNVLKRIVERCGPFHAACKHALRLRGVDIGGPYPPTRDLTADEAESLRKSLAQFTR</sequence>
<dbReference type="PRINTS" id="PR00146">
    <property type="entry name" value="DHPICSNTHASE"/>
</dbReference>
<evidence type="ECO:0000256" key="1">
    <source>
        <dbReference type="ARBA" id="ARBA00023239"/>
    </source>
</evidence>
<feature type="active site" description="Proton donor/acceptor" evidence="2">
    <location>
        <position position="132"/>
    </location>
</feature>